<dbReference type="EMBL" id="MCFI01000027">
    <property type="protein sequence ID" value="ORY75096.1"/>
    <property type="molecule type" value="Genomic_DNA"/>
</dbReference>
<sequence>MTDGKGQHYFRPKLCTPGRQKQKEPSQMAEPPKKVQEGSAAKGTRPDGAASHPLDGTEAHASNPADSTLPPETGSQQSLFSLWDAYPTLSSVSQDPNGVPRFGGLFACSDDPLSIYYQCPASDDPNAPQQYLYTGHFSGDPNTFYGQPECGPSTSCPPNGPPWQKRHESKRDVGDSGSVCALQARGDRAQRPAPFV</sequence>
<feature type="region of interest" description="Disordered" evidence="1">
    <location>
        <begin position="1"/>
        <end position="80"/>
    </location>
</feature>
<dbReference type="RefSeq" id="XP_040722208.1">
    <property type="nucleotide sequence ID" value="XM_040870179.1"/>
</dbReference>
<protein>
    <submittedName>
        <fullName evidence="2">Uncharacterized protein</fullName>
    </submittedName>
</protein>
<name>A0A1Y2EVC6_PROLT</name>
<dbReference type="Proteomes" id="UP000193685">
    <property type="component" value="Unassembled WGS sequence"/>
</dbReference>
<keyword evidence="3" id="KW-1185">Reference proteome</keyword>
<gene>
    <name evidence="2" type="ORF">BCR37DRAFT_384147</name>
</gene>
<reference evidence="2 3" key="1">
    <citation type="submission" date="2016-07" db="EMBL/GenBank/DDBJ databases">
        <title>Pervasive Adenine N6-methylation of Active Genes in Fungi.</title>
        <authorList>
            <consortium name="DOE Joint Genome Institute"/>
            <person name="Mondo S.J."/>
            <person name="Dannebaum R.O."/>
            <person name="Kuo R.C."/>
            <person name="Labutti K."/>
            <person name="Haridas S."/>
            <person name="Kuo A."/>
            <person name="Salamov A."/>
            <person name="Ahrendt S.R."/>
            <person name="Lipzen A."/>
            <person name="Sullivan W."/>
            <person name="Andreopoulos W.B."/>
            <person name="Clum A."/>
            <person name="Lindquist E."/>
            <person name="Daum C."/>
            <person name="Ramamoorthy G.K."/>
            <person name="Gryganskyi A."/>
            <person name="Culley D."/>
            <person name="Magnuson J.K."/>
            <person name="James T.Y."/>
            <person name="O'Malley M.A."/>
            <person name="Stajich J.E."/>
            <person name="Spatafora J.W."/>
            <person name="Visel A."/>
            <person name="Grigoriev I.V."/>
        </authorList>
    </citation>
    <scope>NUCLEOTIDE SEQUENCE [LARGE SCALE GENOMIC DNA]</scope>
    <source>
        <strain evidence="2 3">12-1054</strain>
    </source>
</reference>
<feature type="region of interest" description="Disordered" evidence="1">
    <location>
        <begin position="143"/>
        <end position="196"/>
    </location>
</feature>
<proteinExistence type="predicted"/>
<evidence type="ECO:0000256" key="1">
    <source>
        <dbReference type="SAM" id="MobiDB-lite"/>
    </source>
</evidence>
<comment type="caution">
    <text evidence="2">The sequence shown here is derived from an EMBL/GenBank/DDBJ whole genome shotgun (WGS) entry which is preliminary data.</text>
</comment>
<dbReference type="AlphaFoldDB" id="A0A1Y2EVC6"/>
<evidence type="ECO:0000313" key="2">
    <source>
        <dbReference type="EMBL" id="ORY75096.1"/>
    </source>
</evidence>
<organism evidence="2 3">
    <name type="scientific">Protomyces lactucae-debilis</name>
    <dbReference type="NCBI Taxonomy" id="2754530"/>
    <lineage>
        <taxon>Eukaryota</taxon>
        <taxon>Fungi</taxon>
        <taxon>Dikarya</taxon>
        <taxon>Ascomycota</taxon>
        <taxon>Taphrinomycotina</taxon>
        <taxon>Taphrinomycetes</taxon>
        <taxon>Taphrinales</taxon>
        <taxon>Protomycetaceae</taxon>
        <taxon>Protomyces</taxon>
    </lineage>
</organism>
<dbReference type="GeneID" id="63786778"/>
<accession>A0A1Y2EVC6</accession>
<evidence type="ECO:0000313" key="3">
    <source>
        <dbReference type="Proteomes" id="UP000193685"/>
    </source>
</evidence>
<feature type="compositionally biased region" description="Basic and acidic residues" evidence="1">
    <location>
        <begin position="165"/>
        <end position="174"/>
    </location>
</feature>